<keyword evidence="1" id="KW-0732">Signal</keyword>
<gene>
    <name evidence="3" type="ORF">F0L74_18815</name>
</gene>
<evidence type="ECO:0000313" key="3">
    <source>
        <dbReference type="EMBL" id="KAA2241913.1"/>
    </source>
</evidence>
<sequence length="162" mass="17527">MKLLHIIAPVIIILSLAACTAPVLEDAGQLNKAASLPAAFDFNKMGLKVITSSVNRKTGTMSTLYGNATAFDYVVDSTDNQYPAGSVLALITWKQQEDKRWYGANIPGELLTVEMVKKGATADDISYKQYEGQALSPAPGIDTLQQNARIRYILAQKPAILP</sequence>
<dbReference type="Pfam" id="PF16694">
    <property type="entry name" value="Cytochrome_P460"/>
    <property type="match status" value="1"/>
</dbReference>
<feature type="chain" id="PRO_5022979305" description="Cytochrome P460 domain-containing protein" evidence="1">
    <location>
        <begin position="21"/>
        <end position="162"/>
    </location>
</feature>
<feature type="signal peptide" evidence="1">
    <location>
        <begin position="1"/>
        <end position="20"/>
    </location>
</feature>
<protein>
    <recommendedName>
        <fullName evidence="2">Cytochrome P460 domain-containing protein</fullName>
    </recommendedName>
</protein>
<reference evidence="3 4" key="1">
    <citation type="submission" date="2019-09" db="EMBL/GenBank/DDBJ databases">
        <title>Chitinophaga ginsengihumi sp. nov., isolated from soil of ginseng rhizosphere.</title>
        <authorList>
            <person name="Lee J."/>
        </authorList>
    </citation>
    <scope>NUCLEOTIDE SEQUENCE [LARGE SCALE GENOMIC DNA]</scope>
    <source>
        <strain evidence="3 4">BN140078</strain>
    </source>
</reference>
<comment type="caution">
    <text evidence="3">The sequence shown here is derived from an EMBL/GenBank/DDBJ whole genome shotgun (WGS) entry which is preliminary data.</text>
</comment>
<keyword evidence="4" id="KW-1185">Reference proteome</keyword>
<dbReference type="InterPro" id="IPR032033">
    <property type="entry name" value="Cytochrome_P460"/>
</dbReference>
<dbReference type="Proteomes" id="UP000324611">
    <property type="component" value="Unassembled WGS sequence"/>
</dbReference>
<dbReference type="PROSITE" id="PS51257">
    <property type="entry name" value="PROKAR_LIPOPROTEIN"/>
    <property type="match status" value="1"/>
</dbReference>
<name>A0A5B2VQ74_9BACT</name>
<organism evidence="3 4">
    <name type="scientific">Chitinophaga agrisoli</name>
    <dbReference type="NCBI Taxonomy" id="2607653"/>
    <lineage>
        <taxon>Bacteria</taxon>
        <taxon>Pseudomonadati</taxon>
        <taxon>Bacteroidota</taxon>
        <taxon>Chitinophagia</taxon>
        <taxon>Chitinophagales</taxon>
        <taxon>Chitinophagaceae</taxon>
        <taxon>Chitinophaga</taxon>
    </lineage>
</organism>
<accession>A0A5B2VQ74</accession>
<proteinExistence type="predicted"/>
<evidence type="ECO:0000256" key="1">
    <source>
        <dbReference type="SAM" id="SignalP"/>
    </source>
</evidence>
<dbReference type="EMBL" id="VUOC01000003">
    <property type="protein sequence ID" value="KAA2241913.1"/>
    <property type="molecule type" value="Genomic_DNA"/>
</dbReference>
<feature type="domain" description="Cytochrome P460" evidence="2">
    <location>
        <begin position="48"/>
        <end position="121"/>
    </location>
</feature>
<reference evidence="3 4" key="2">
    <citation type="submission" date="2019-09" db="EMBL/GenBank/DDBJ databases">
        <authorList>
            <person name="Jin C."/>
        </authorList>
    </citation>
    <scope>NUCLEOTIDE SEQUENCE [LARGE SCALE GENOMIC DNA]</scope>
    <source>
        <strain evidence="3 4">BN140078</strain>
    </source>
</reference>
<dbReference type="RefSeq" id="WP_149839419.1">
    <property type="nucleotide sequence ID" value="NZ_VUOC01000003.1"/>
</dbReference>
<evidence type="ECO:0000259" key="2">
    <source>
        <dbReference type="Pfam" id="PF16694"/>
    </source>
</evidence>
<evidence type="ECO:0000313" key="4">
    <source>
        <dbReference type="Proteomes" id="UP000324611"/>
    </source>
</evidence>
<dbReference type="AlphaFoldDB" id="A0A5B2VQ74"/>